<evidence type="ECO:0000313" key="1">
    <source>
        <dbReference type="EMBL" id="GCC25903.1"/>
    </source>
</evidence>
<reference evidence="1 2" key="1">
    <citation type="journal article" date="2018" name="Nat. Ecol. Evol.">
        <title>Shark genomes provide insights into elasmobranch evolution and the origin of vertebrates.</title>
        <authorList>
            <person name="Hara Y"/>
            <person name="Yamaguchi K"/>
            <person name="Onimaru K"/>
            <person name="Kadota M"/>
            <person name="Koyanagi M"/>
            <person name="Keeley SD"/>
            <person name="Tatsumi K"/>
            <person name="Tanaka K"/>
            <person name="Motone F"/>
            <person name="Kageyama Y"/>
            <person name="Nozu R"/>
            <person name="Adachi N"/>
            <person name="Nishimura O"/>
            <person name="Nakagawa R"/>
            <person name="Tanegashima C"/>
            <person name="Kiyatake I"/>
            <person name="Matsumoto R"/>
            <person name="Murakumo K"/>
            <person name="Nishida K"/>
            <person name="Terakita A"/>
            <person name="Kuratani S"/>
            <person name="Sato K"/>
            <person name="Hyodo S Kuraku.S."/>
        </authorList>
    </citation>
    <scope>NUCLEOTIDE SEQUENCE [LARGE SCALE GENOMIC DNA]</scope>
</reference>
<proteinExistence type="predicted"/>
<comment type="caution">
    <text evidence="1">The sequence shown here is derived from an EMBL/GenBank/DDBJ whole genome shotgun (WGS) entry which is preliminary data.</text>
</comment>
<protein>
    <submittedName>
        <fullName evidence="1">Uncharacterized protein</fullName>
    </submittedName>
</protein>
<accession>A0A401S687</accession>
<dbReference type="AlphaFoldDB" id="A0A401S687"/>
<gene>
    <name evidence="1" type="ORF">chiPu_0004315</name>
</gene>
<organism evidence="1 2">
    <name type="scientific">Chiloscyllium punctatum</name>
    <name type="common">Brownbanded bambooshark</name>
    <name type="synonym">Hemiscyllium punctatum</name>
    <dbReference type="NCBI Taxonomy" id="137246"/>
    <lineage>
        <taxon>Eukaryota</taxon>
        <taxon>Metazoa</taxon>
        <taxon>Chordata</taxon>
        <taxon>Craniata</taxon>
        <taxon>Vertebrata</taxon>
        <taxon>Chondrichthyes</taxon>
        <taxon>Elasmobranchii</taxon>
        <taxon>Galeomorphii</taxon>
        <taxon>Galeoidea</taxon>
        <taxon>Orectolobiformes</taxon>
        <taxon>Hemiscylliidae</taxon>
        <taxon>Chiloscyllium</taxon>
    </lineage>
</organism>
<dbReference type="Proteomes" id="UP000287033">
    <property type="component" value="Unassembled WGS sequence"/>
</dbReference>
<name>A0A401S687_CHIPU</name>
<keyword evidence="2" id="KW-1185">Reference proteome</keyword>
<dbReference type="EMBL" id="BEZZ01000103">
    <property type="protein sequence ID" value="GCC25903.1"/>
    <property type="molecule type" value="Genomic_DNA"/>
</dbReference>
<evidence type="ECO:0000313" key="2">
    <source>
        <dbReference type="Proteomes" id="UP000287033"/>
    </source>
</evidence>
<sequence length="73" mass="8453">MSLERDLGVSIEEEEEEEEVEGCSGQLSWCRWQFLVAIETMLHGSLLQHLQRHGAGIHWMGQREGWLIFGDKI</sequence>